<evidence type="ECO:0000313" key="3">
    <source>
        <dbReference type="EMBL" id="KEK17377.1"/>
    </source>
</evidence>
<evidence type="ECO:0000313" key="4">
    <source>
        <dbReference type="Proteomes" id="UP000027822"/>
    </source>
</evidence>
<gene>
    <name evidence="3" type="ORF">BAMA_15590</name>
</gene>
<proteinExistence type="predicted"/>
<dbReference type="PANTHER" id="PTHR46558:SF11">
    <property type="entry name" value="HTH-TYPE TRANSCRIPTIONAL REGULATOR XRE"/>
    <property type="match status" value="1"/>
</dbReference>
<dbReference type="CDD" id="cd00093">
    <property type="entry name" value="HTH_XRE"/>
    <property type="match status" value="1"/>
</dbReference>
<dbReference type="PANTHER" id="PTHR46558">
    <property type="entry name" value="TRACRIPTIONAL REGULATORY PROTEIN-RELATED-RELATED"/>
    <property type="match status" value="1"/>
</dbReference>
<comment type="caution">
    <text evidence="3">The sequence shown here is derived from an EMBL/GenBank/DDBJ whole genome shotgun (WGS) entry which is preliminary data.</text>
</comment>
<dbReference type="SUPFAM" id="SSF47413">
    <property type="entry name" value="lambda repressor-like DNA-binding domains"/>
    <property type="match status" value="1"/>
</dbReference>
<accession>A0A073JT02</accession>
<dbReference type="eggNOG" id="COG1396">
    <property type="taxonomic scope" value="Bacteria"/>
</dbReference>
<keyword evidence="4" id="KW-1185">Reference proteome</keyword>
<dbReference type="EMBL" id="JOTN01000031">
    <property type="protein sequence ID" value="KEK17377.1"/>
    <property type="molecule type" value="Genomic_DNA"/>
</dbReference>
<dbReference type="RefSeq" id="WP_034643539.1">
    <property type="nucleotide sequence ID" value="NZ_CBCSJC010000035.1"/>
</dbReference>
<dbReference type="STRING" id="574376.BAMA_15590"/>
<dbReference type="Pfam" id="PF01381">
    <property type="entry name" value="HTH_3"/>
    <property type="match status" value="1"/>
</dbReference>
<protein>
    <submittedName>
        <fullName evidence="3">XRE family transcriptional regulator</fullName>
    </submittedName>
</protein>
<dbReference type="GO" id="GO:0003677">
    <property type="term" value="F:DNA binding"/>
    <property type="evidence" value="ECO:0007669"/>
    <property type="project" value="UniProtKB-KW"/>
</dbReference>
<evidence type="ECO:0000256" key="1">
    <source>
        <dbReference type="ARBA" id="ARBA00023125"/>
    </source>
</evidence>
<keyword evidence="1" id="KW-0238">DNA-binding</keyword>
<dbReference type="OrthoDB" id="72638at2"/>
<sequence>MFDKARLKELIDKRGITQQQLADAIGLSHVSIYYYVEGKKTPGTRTLQKIANYFKVTTDYLLGSSEVPELTADQDFELTREAQEILDAINELDPEMRKKAWEQLEMFLQYEKAKKS</sequence>
<evidence type="ECO:0000259" key="2">
    <source>
        <dbReference type="PROSITE" id="PS50943"/>
    </source>
</evidence>
<dbReference type="AlphaFoldDB" id="A0A073JT02"/>
<dbReference type="PROSITE" id="PS50943">
    <property type="entry name" value="HTH_CROC1"/>
    <property type="match status" value="1"/>
</dbReference>
<dbReference type="InterPro" id="IPR010982">
    <property type="entry name" value="Lambda_DNA-bd_dom_sf"/>
</dbReference>
<dbReference type="Gene3D" id="1.10.260.40">
    <property type="entry name" value="lambda repressor-like DNA-binding domains"/>
    <property type="match status" value="1"/>
</dbReference>
<feature type="domain" description="HTH cro/C1-type" evidence="2">
    <location>
        <begin position="7"/>
        <end position="61"/>
    </location>
</feature>
<dbReference type="SMART" id="SM00530">
    <property type="entry name" value="HTH_XRE"/>
    <property type="match status" value="1"/>
</dbReference>
<reference evidence="3 4" key="1">
    <citation type="submission" date="2014-06" db="EMBL/GenBank/DDBJ databases">
        <title>Draft genome sequence of Bacillus manliponensis JCM 15802 (MCCC 1A00708).</title>
        <authorList>
            <person name="Lai Q."/>
            <person name="Liu Y."/>
            <person name="Shao Z."/>
        </authorList>
    </citation>
    <scope>NUCLEOTIDE SEQUENCE [LARGE SCALE GENOMIC DNA]</scope>
    <source>
        <strain evidence="3 4">JCM 15802</strain>
    </source>
</reference>
<dbReference type="InterPro" id="IPR001387">
    <property type="entry name" value="Cro/C1-type_HTH"/>
</dbReference>
<name>A0A073JT02_9BACI</name>
<organism evidence="3 4">
    <name type="scientific">Bacillus manliponensis</name>
    <dbReference type="NCBI Taxonomy" id="574376"/>
    <lineage>
        <taxon>Bacteria</taxon>
        <taxon>Bacillati</taxon>
        <taxon>Bacillota</taxon>
        <taxon>Bacilli</taxon>
        <taxon>Bacillales</taxon>
        <taxon>Bacillaceae</taxon>
        <taxon>Bacillus</taxon>
        <taxon>Bacillus cereus group</taxon>
    </lineage>
</organism>
<dbReference type="Proteomes" id="UP000027822">
    <property type="component" value="Unassembled WGS sequence"/>
</dbReference>